<proteinExistence type="predicted"/>
<accession>A0AA38Z1N3</accession>
<organism evidence="1 2">
    <name type="scientific">Vitis rotundifolia</name>
    <name type="common">Muscadine grape</name>
    <dbReference type="NCBI Taxonomy" id="103349"/>
    <lineage>
        <taxon>Eukaryota</taxon>
        <taxon>Viridiplantae</taxon>
        <taxon>Streptophyta</taxon>
        <taxon>Embryophyta</taxon>
        <taxon>Tracheophyta</taxon>
        <taxon>Spermatophyta</taxon>
        <taxon>Magnoliopsida</taxon>
        <taxon>eudicotyledons</taxon>
        <taxon>Gunneridae</taxon>
        <taxon>Pentapetalae</taxon>
        <taxon>rosids</taxon>
        <taxon>Vitales</taxon>
        <taxon>Vitaceae</taxon>
        <taxon>Viteae</taxon>
        <taxon>Vitis</taxon>
    </lineage>
</organism>
<reference evidence="1 2" key="1">
    <citation type="journal article" date="2023" name="BMC Biotechnol.">
        <title>Vitis rotundifolia cv Carlos genome sequencing.</title>
        <authorList>
            <person name="Huff M."/>
            <person name="Hulse-Kemp A."/>
            <person name="Scheffler B."/>
            <person name="Youngblood R."/>
            <person name="Simpson S."/>
            <person name="Babiker E."/>
            <person name="Staton M."/>
        </authorList>
    </citation>
    <scope>NUCLEOTIDE SEQUENCE [LARGE SCALE GENOMIC DNA]</scope>
    <source>
        <tissue evidence="1">Leaf</tissue>
    </source>
</reference>
<dbReference type="Proteomes" id="UP001168098">
    <property type="component" value="Unassembled WGS sequence"/>
</dbReference>
<protein>
    <submittedName>
        <fullName evidence="1">Uncharacterized protein</fullName>
    </submittedName>
</protein>
<sequence>MEPLAGKPIETFDRMWALSDSVAEAFYPPNKPKIIVLNLCHQSDVAGLLERNYHAVSFWPLLKSRVAIHLHPDLHQISSTGPTCILNQFMV</sequence>
<keyword evidence="2" id="KW-1185">Reference proteome</keyword>
<dbReference type="AlphaFoldDB" id="A0AA38Z1N3"/>
<evidence type="ECO:0000313" key="1">
    <source>
        <dbReference type="EMBL" id="KAJ9680458.1"/>
    </source>
</evidence>
<name>A0AA38Z1N3_VITRO</name>
<dbReference type="EMBL" id="JARBHA010000015">
    <property type="protein sequence ID" value="KAJ9680458.1"/>
    <property type="molecule type" value="Genomic_DNA"/>
</dbReference>
<comment type="caution">
    <text evidence="1">The sequence shown here is derived from an EMBL/GenBank/DDBJ whole genome shotgun (WGS) entry which is preliminary data.</text>
</comment>
<gene>
    <name evidence="1" type="ORF">PVL29_019708</name>
</gene>
<evidence type="ECO:0000313" key="2">
    <source>
        <dbReference type="Proteomes" id="UP001168098"/>
    </source>
</evidence>